<dbReference type="RefSeq" id="XP_060410194.1">
    <property type="nucleotide sequence ID" value="XM_060552753.1"/>
</dbReference>
<evidence type="ECO:0000313" key="2">
    <source>
        <dbReference type="Proteomes" id="UP001230504"/>
    </source>
</evidence>
<dbReference type="EMBL" id="JAHLJV010000072">
    <property type="protein sequence ID" value="KAK1574698.1"/>
    <property type="molecule type" value="Genomic_DNA"/>
</dbReference>
<dbReference type="AlphaFoldDB" id="A0AAD8PRR1"/>
<protein>
    <submittedName>
        <fullName evidence="1">Uncharacterized protein</fullName>
    </submittedName>
</protein>
<keyword evidence="2" id="KW-1185">Reference proteome</keyword>
<proteinExistence type="predicted"/>
<organism evidence="1 2">
    <name type="scientific">Colletotrichum navitas</name>
    <dbReference type="NCBI Taxonomy" id="681940"/>
    <lineage>
        <taxon>Eukaryota</taxon>
        <taxon>Fungi</taxon>
        <taxon>Dikarya</taxon>
        <taxon>Ascomycota</taxon>
        <taxon>Pezizomycotina</taxon>
        <taxon>Sordariomycetes</taxon>
        <taxon>Hypocreomycetidae</taxon>
        <taxon>Glomerellales</taxon>
        <taxon>Glomerellaceae</taxon>
        <taxon>Colletotrichum</taxon>
        <taxon>Colletotrichum graminicola species complex</taxon>
    </lineage>
</organism>
<comment type="caution">
    <text evidence="1">The sequence shown here is derived from an EMBL/GenBank/DDBJ whole genome shotgun (WGS) entry which is preliminary data.</text>
</comment>
<sequence length="153" mass="17476">MMKASFPRSPRWKQPSQLLPRLHLLLILAPSTRHGGPILSESRFNRFQPRSHRNRHRTIITPSPPGSRVALRQLHIHHRPLTLYVCGLCIQRSITERGLTSTALSASEKTCIQTNHIAHRATLARPIPLEVAHNESNSVSKTKYRYHAQYSTQ</sequence>
<name>A0AAD8PRR1_9PEZI</name>
<dbReference type="Proteomes" id="UP001230504">
    <property type="component" value="Unassembled WGS sequence"/>
</dbReference>
<dbReference type="GeneID" id="85436993"/>
<reference evidence="1" key="1">
    <citation type="submission" date="2021-06" db="EMBL/GenBank/DDBJ databases">
        <title>Comparative genomics, transcriptomics and evolutionary studies reveal genomic signatures of adaptation to plant cell wall in hemibiotrophic fungi.</title>
        <authorList>
            <consortium name="DOE Joint Genome Institute"/>
            <person name="Baroncelli R."/>
            <person name="Diaz J.F."/>
            <person name="Benocci T."/>
            <person name="Peng M."/>
            <person name="Battaglia E."/>
            <person name="Haridas S."/>
            <person name="Andreopoulos W."/>
            <person name="Labutti K."/>
            <person name="Pangilinan J."/>
            <person name="Floch G.L."/>
            <person name="Makela M.R."/>
            <person name="Henrissat B."/>
            <person name="Grigoriev I.V."/>
            <person name="Crouch J.A."/>
            <person name="De Vries R.P."/>
            <person name="Sukno S.A."/>
            <person name="Thon M.R."/>
        </authorList>
    </citation>
    <scope>NUCLEOTIDE SEQUENCE</scope>
    <source>
        <strain evidence="1">CBS 125086</strain>
    </source>
</reference>
<gene>
    <name evidence="1" type="ORF">LY79DRAFT_362734</name>
</gene>
<evidence type="ECO:0000313" key="1">
    <source>
        <dbReference type="EMBL" id="KAK1574698.1"/>
    </source>
</evidence>
<accession>A0AAD8PRR1</accession>